<proteinExistence type="predicted"/>
<comment type="caution">
    <text evidence="5">The sequence shown here is derived from an EMBL/GenBank/DDBJ whole genome shotgun (WGS) entry which is preliminary data.</text>
</comment>
<gene>
    <name evidence="5" type="ORF">V5O48_002991</name>
</gene>
<feature type="compositionally biased region" description="Polar residues" evidence="3">
    <location>
        <begin position="240"/>
        <end position="249"/>
    </location>
</feature>
<dbReference type="SUPFAM" id="SSF54928">
    <property type="entry name" value="RNA-binding domain, RBD"/>
    <property type="match status" value="1"/>
</dbReference>
<dbReference type="InterPro" id="IPR000504">
    <property type="entry name" value="RRM_dom"/>
</dbReference>
<feature type="region of interest" description="Disordered" evidence="3">
    <location>
        <begin position="1"/>
        <end position="51"/>
    </location>
</feature>
<evidence type="ECO:0000313" key="5">
    <source>
        <dbReference type="EMBL" id="KAL0578996.1"/>
    </source>
</evidence>
<organism evidence="5 6">
    <name type="scientific">Marasmius crinis-equi</name>
    <dbReference type="NCBI Taxonomy" id="585013"/>
    <lineage>
        <taxon>Eukaryota</taxon>
        <taxon>Fungi</taxon>
        <taxon>Dikarya</taxon>
        <taxon>Basidiomycota</taxon>
        <taxon>Agaricomycotina</taxon>
        <taxon>Agaricomycetes</taxon>
        <taxon>Agaricomycetidae</taxon>
        <taxon>Agaricales</taxon>
        <taxon>Marasmiineae</taxon>
        <taxon>Marasmiaceae</taxon>
        <taxon>Marasmius</taxon>
    </lineage>
</organism>
<feature type="compositionally biased region" description="Basic and acidic residues" evidence="3">
    <location>
        <begin position="23"/>
        <end position="42"/>
    </location>
</feature>
<evidence type="ECO:0000313" key="6">
    <source>
        <dbReference type="Proteomes" id="UP001465976"/>
    </source>
</evidence>
<feature type="compositionally biased region" description="Basic and acidic residues" evidence="3">
    <location>
        <begin position="162"/>
        <end position="174"/>
    </location>
</feature>
<dbReference type="SMART" id="SM01218">
    <property type="entry name" value="FoP_duplication"/>
    <property type="match status" value="1"/>
</dbReference>
<dbReference type="InterPro" id="IPR012677">
    <property type="entry name" value="Nucleotide-bd_a/b_plait_sf"/>
</dbReference>
<protein>
    <recommendedName>
        <fullName evidence="4">RRM domain-containing protein</fullName>
    </recommendedName>
</protein>
<dbReference type="InterPro" id="IPR035979">
    <property type="entry name" value="RBD_domain_sf"/>
</dbReference>
<dbReference type="CDD" id="cd12418">
    <property type="entry name" value="RRM_Aly_REF_like"/>
    <property type="match status" value="1"/>
</dbReference>
<dbReference type="Proteomes" id="UP001465976">
    <property type="component" value="Unassembled WGS sequence"/>
</dbReference>
<dbReference type="Pfam" id="PF00076">
    <property type="entry name" value="RRM_1"/>
    <property type="match status" value="1"/>
</dbReference>
<evidence type="ECO:0000256" key="1">
    <source>
        <dbReference type="ARBA" id="ARBA00022884"/>
    </source>
</evidence>
<keyword evidence="6" id="KW-1185">Reference proteome</keyword>
<feature type="compositionally biased region" description="Basic and acidic residues" evidence="3">
    <location>
        <begin position="201"/>
        <end position="217"/>
    </location>
</feature>
<feature type="region of interest" description="Disordered" evidence="3">
    <location>
        <begin position="122"/>
        <end position="258"/>
    </location>
</feature>
<dbReference type="EMBL" id="JBAHYK010000075">
    <property type="protein sequence ID" value="KAL0578996.1"/>
    <property type="molecule type" value="Genomic_DNA"/>
</dbReference>
<dbReference type="PANTHER" id="PTHR19965">
    <property type="entry name" value="RNA AND EXPORT FACTOR BINDING PROTEIN"/>
    <property type="match status" value="1"/>
</dbReference>
<dbReference type="PROSITE" id="PS50102">
    <property type="entry name" value="RRM"/>
    <property type="match status" value="1"/>
</dbReference>
<accession>A0ABR3FU07</accession>
<keyword evidence="1 2" id="KW-0694">RNA-binding</keyword>
<dbReference type="InterPro" id="IPR051229">
    <property type="entry name" value="ALYREF_mRNA_export"/>
</dbReference>
<evidence type="ECO:0000259" key="4">
    <source>
        <dbReference type="PROSITE" id="PS50102"/>
    </source>
</evidence>
<dbReference type="InterPro" id="IPR025715">
    <property type="entry name" value="FoP_C"/>
</dbReference>
<evidence type="ECO:0000256" key="3">
    <source>
        <dbReference type="SAM" id="MobiDB-lite"/>
    </source>
</evidence>
<dbReference type="SMART" id="SM00360">
    <property type="entry name" value="RRM"/>
    <property type="match status" value="1"/>
</dbReference>
<dbReference type="Gene3D" id="3.30.70.330">
    <property type="match status" value="1"/>
</dbReference>
<sequence>MSAFRPNRGTRKPYSRPNVNEQWVHDKAPGTKTAPNHEEKPRLPSSTTTVTTKLQVSNLHYEVTPKDLAGTNLDLAALLPETKANQPPVTFYIIKYDRSGRSSGVAIISYETPAEATRAKKQFDGILAKGQPMSITYDSGPPRPPRRAVSGSALINRIQRPPLKERLAADDSQIKESTGPGPVRSRPRRRGGPNKASAPRQDPKKPKTAEELDKELDAFMGDSQPGTAQTSAAVDPPNPTETTDGTATSAPVEDVDMA</sequence>
<name>A0ABR3FU07_9AGAR</name>
<dbReference type="Pfam" id="PF13865">
    <property type="entry name" value="FoP_duplication"/>
    <property type="match status" value="1"/>
</dbReference>
<reference evidence="5 6" key="1">
    <citation type="submission" date="2024-02" db="EMBL/GenBank/DDBJ databases">
        <title>A draft genome for the cacao thread blight pathogen Marasmius crinis-equi.</title>
        <authorList>
            <person name="Cohen S.P."/>
            <person name="Baruah I.K."/>
            <person name="Amoako-Attah I."/>
            <person name="Bukari Y."/>
            <person name="Meinhardt L.W."/>
            <person name="Bailey B.A."/>
        </authorList>
    </citation>
    <scope>NUCLEOTIDE SEQUENCE [LARGE SCALE GENOMIC DNA]</scope>
    <source>
        <strain evidence="5 6">GH-76</strain>
    </source>
</reference>
<feature type="domain" description="RRM" evidence="4">
    <location>
        <begin position="52"/>
        <end position="140"/>
    </location>
</feature>
<dbReference type="PANTHER" id="PTHR19965:SF82">
    <property type="entry name" value="THO COMPLEX SUBUNIT 4"/>
    <property type="match status" value="1"/>
</dbReference>
<evidence type="ECO:0000256" key="2">
    <source>
        <dbReference type="PROSITE-ProRule" id="PRU00176"/>
    </source>
</evidence>